<accession>A0ABR1H8D3</accession>
<evidence type="ECO:0000313" key="5">
    <source>
        <dbReference type="EMBL" id="KAK7417138.1"/>
    </source>
</evidence>
<dbReference type="InterPro" id="IPR036812">
    <property type="entry name" value="NAD(P)_OxRdtase_dom_sf"/>
</dbReference>
<evidence type="ECO:0000256" key="3">
    <source>
        <dbReference type="ARBA" id="ARBA00023002"/>
    </source>
</evidence>
<proteinExistence type="inferred from homology"/>
<dbReference type="SUPFAM" id="SSF51430">
    <property type="entry name" value="NAD(P)-linked oxidoreductase"/>
    <property type="match status" value="1"/>
</dbReference>
<dbReference type="InterPro" id="IPR020471">
    <property type="entry name" value="AKR"/>
</dbReference>
<protein>
    <recommendedName>
        <fullName evidence="4">NADP-dependent oxidoreductase domain-containing protein</fullName>
    </recommendedName>
</protein>
<dbReference type="Pfam" id="PF00248">
    <property type="entry name" value="Aldo_ket_red"/>
    <property type="match status" value="1"/>
</dbReference>
<dbReference type="InterPro" id="IPR044494">
    <property type="entry name" value="AKR3C2/3"/>
</dbReference>
<dbReference type="Gene3D" id="3.20.20.100">
    <property type="entry name" value="NADP-dependent oxidoreductase domain"/>
    <property type="match status" value="1"/>
</dbReference>
<evidence type="ECO:0000259" key="4">
    <source>
        <dbReference type="Pfam" id="PF00248"/>
    </source>
</evidence>
<dbReference type="PRINTS" id="PR00069">
    <property type="entry name" value="ALDKETRDTASE"/>
</dbReference>
<gene>
    <name evidence="5" type="ORF">QQX98_004741</name>
</gene>
<keyword evidence="2" id="KW-0521">NADP</keyword>
<organism evidence="5 6">
    <name type="scientific">Neonectria punicea</name>
    <dbReference type="NCBI Taxonomy" id="979145"/>
    <lineage>
        <taxon>Eukaryota</taxon>
        <taxon>Fungi</taxon>
        <taxon>Dikarya</taxon>
        <taxon>Ascomycota</taxon>
        <taxon>Pezizomycotina</taxon>
        <taxon>Sordariomycetes</taxon>
        <taxon>Hypocreomycetidae</taxon>
        <taxon>Hypocreales</taxon>
        <taxon>Nectriaceae</taxon>
        <taxon>Neonectria</taxon>
    </lineage>
</organism>
<dbReference type="PROSITE" id="PS00062">
    <property type="entry name" value="ALDOKETO_REDUCTASE_2"/>
    <property type="match status" value="1"/>
</dbReference>
<evidence type="ECO:0000256" key="1">
    <source>
        <dbReference type="ARBA" id="ARBA00007905"/>
    </source>
</evidence>
<keyword evidence="6" id="KW-1185">Reference proteome</keyword>
<evidence type="ECO:0000256" key="2">
    <source>
        <dbReference type="ARBA" id="ARBA00022857"/>
    </source>
</evidence>
<sequence length="298" mass="33222">MAGTPLDIPHVKLNDGNEIPVLAYGLGTARYKNDPKAPLDNEIIEITKKAIELGYRHLDGAEVYGNEAELGAAIKAAGVPRSELYVTTKISATEKKNTLEAFNLSLEKLGLDYVDLYLIHGFWFADSEEELQAKWADLEAIKESGRAKSIGVSNFLQEHLETVLKTAKIPPAINQIEYHPYLQHGDLIAFHKKHNIAVSSYGPLTPIVTAKGGPVDAYWKKLGEKYGVTDSEVGLRWIIDQGVVALTTSSKASRLEGYLTKLPKFKLTEEEIAEISKLGDQKHFRGFWKDKFDENDRR</sequence>
<dbReference type="InterPro" id="IPR018170">
    <property type="entry name" value="Aldo/ket_reductase_CS"/>
</dbReference>
<dbReference type="CDD" id="cd19120">
    <property type="entry name" value="AKR_AKR3C2-3"/>
    <property type="match status" value="1"/>
</dbReference>
<dbReference type="PROSITE" id="PS00798">
    <property type="entry name" value="ALDOKETO_REDUCTASE_1"/>
    <property type="match status" value="1"/>
</dbReference>
<dbReference type="PIRSF" id="PIRSF000097">
    <property type="entry name" value="AKR"/>
    <property type="match status" value="1"/>
</dbReference>
<comment type="caution">
    <text evidence="5">The sequence shown here is derived from an EMBL/GenBank/DDBJ whole genome shotgun (WGS) entry which is preliminary data.</text>
</comment>
<name>A0ABR1H8D3_9HYPO</name>
<evidence type="ECO:0000313" key="6">
    <source>
        <dbReference type="Proteomes" id="UP001498476"/>
    </source>
</evidence>
<dbReference type="PANTHER" id="PTHR43827">
    <property type="entry name" value="2,5-DIKETO-D-GLUCONIC ACID REDUCTASE"/>
    <property type="match status" value="1"/>
</dbReference>
<feature type="domain" description="NADP-dependent oxidoreductase" evidence="4">
    <location>
        <begin position="25"/>
        <end position="278"/>
    </location>
</feature>
<dbReference type="InterPro" id="IPR023210">
    <property type="entry name" value="NADP_OxRdtase_dom"/>
</dbReference>
<reference evidence="5 6" key="1">
    <citation type="journal article" date="2025" name="Microbiol. Resour. Announc.">
        <title>Draft genome sequences for Neonectria magnoliae and Neonectria punicea, canker pathogens of Liriodendron tulipifera and Acer saccharum in West Virginia.</title>
        <authorList>
            <person name="Petronek H.M."/>
            <person name="Kasson M.T."/>
            <person name="Metheny A.M."/>
            <person name="Stauder C.M."/>
            <person name="Lovett B."/>
            <person name="Lynch S.C."/>
            <person name="Garnas J.R."/>
            <person name="Kasson L.R."/>
            <person name="Stajich J.E."/>
        </authorList>
    </citation>
    <scope>NUCLEOTIDE SEQUENCE [LARGE SCALE GENOMIC DNA]</scope>
    <source>
        <strain evidence="5 6">NRRL 64653</strain>
    </source>
</reference>
<dbReference type="EMBL" id="JAZAVJ010000060">
    <property type="protein sequence ID" value="KAK7417138.1"/>
    <property type="molecule type" value="Genomic_DNA"/>
</dbReference>
<keyword evidence="3" id="KW-0560">Oxidoreductase</keyword>
<dbReference type="PANTHER" id="PTHR43827:SF3">
    <property type="entry name" value="NADP-DEPENDENT OXIDOREDUCTASE DOMAIN-CONTAINING PROTEIN"/>
    <property type="match status" value="1"/>
</dbReference>
<dbReference type="Proteomes" id="UP001498476">
    <property type="component" value="Unassembled WGS sequence"/>
</dbReference>
<comment type="similarity">
    <text evidence="1">Belongs to the aldo/keto reductase family.</text>
</comment>